<name>A0A0F9T1I4_9ZZZZ</name>
<gene>
    <name evidence="1" type="ORF">LCGC14_0448680</name>
</gene>
<comment type="caution">
    <text evidence="1">The sequence shown here is derived from an EMBL/GenBank/DDBJ whole genome shotgun (WGS) entry which is preliminary data.</text>
</comment>
<proteinExistence type="predicted"/>
<protein>
    <submittedName>
        <fullName evidence="1">Uncharacterized protein</fullName>
    </submittedName>
</protein>
<dbReference type="AlphaFoldDB" id="A0A0F9T1I4"/>
<sequence length="140" mass="15638">MKVSVEHRDDVMVATIDGAVYELSREITGGQFMDLRKKSIKPMLAEDGSQTGSVRVDPIEFDLWNLFHRLVNPKMTDKEILALPRSIYQSLTLLAGRMDTDEAKGVADFLRENSSIFQELSSISELSSNSPPDTTEVTSE</sequence>
<evidence type="ECO:0000313" key="1">
    <source>
        <dbReference type="EMBL" id="KKN68677.1"/>
    </source>
</evidence>
<dbReference type="EMBL" id="LAZR01000442">
    <property type="protein sequence ID" value="KKN68677.1"/>
    <property type="molecule type" value="Genomic_DNA"/>
</dbReference>
<organism evidence="1">
    <name type="scientific">marine sediment metagenome</name>
    <dbReference type="NCBI Taxonomy" id="412755"/>
    <lineage>
        <taxon>unclassified sequences</taxon>
        <taxon>metagenomes</taxon>
        <taxon>ecological metagenomes</taxon>
    </lineage>
</organism>
<reference evidence="1" key="1">
    <citation type="journal article" date="2015" name="Nature">
        <title>Complex archaea that bridge the gap between prokaryotes and eukaryotes.</title>
        <authorList>
            <person name="Spang A."/>
            <person name="Saw J.H."/>
            <person name="Jorgensen S.L."/>
            <person name="Zaremba-Niedzwiedzka K."/>
            <person name="Martijn J."/>
            <person name="Lind A.E."/>
            <person name="van Eijk R."/>
            <person name="Schleper C."/>
            <person name="Guy L."/>
            <person name="Ettema T.J."/>
        </authorList>
    </citation>
    <scope>NUCLEOTIDE SEQUENCE</scope>
</reference>
<accession>A0A0F9T1I4</accession>